<reference evidence="2" key="1">
    <citation type="journal article" date="2023" name="G3 (Bethesda)">
        <title>A reference genome for the long-term kleptoplast-retaining sea slug Elysia crispata morphotype clarki.</title>
        <authorList>
            <person name="Eastman K.E."/>
            <person name="Pendleton A.L."/>
            <person name="Shaikh M.A."/>
            <person name="Suttiyut T."/>
            <person name="Ogas R."/>
            <person name="Tomko P."/>
            <person name="Gavelis G."/>
            <person name="Widhalm J.R."/>
            <person name="Wisecaver J.H."/>
        </authorList>
    </citation>
    <scope>NUCLEOTIDE SEQUENCE</scope>
    <source>
        <strain evidence="2">ECLA1</strain>
    </source>
</reference>
<comment type="caution">
    <text evidence="2">The sequence shown here is derived from an EMBL/GenBank/DDBJ whole genome shotgun (WGS) entry which is preliminary data.</text>
</comment>
<protein>
    <submittedName>
        <fullName evidence="2">Uncharacterized protein</fullName>
    </submittedName>
</protein>
<sequence length="88" mass="9610">MPSIHTSRSDVLATTASQVPSQPSSLLARLKPGPPGFDSLMDQSSRHLKPGQRSLLALIQTVVKIKRKFTSRQAAVTDDCDRKYDATC</sequence>
<evidence type="ECO:0000256" key="1">
    <source>
        <dbReference type="SAM" id="MobiDB-lite"/>
    </source>
</evidence>
<name>A0AAE0YML7_9GAST</name>
<organism evidence="2 3">
    <name type="scientific">Elysia crispata</name>
    <name type="common">lettuce slug</name>
    <dbReference type="NCBI Taxonomy" id="231223"/>
    <lineage>
        <taxon>Eukaryota</taxon>
        <taxon>Metazoa</taxon>
        <taxon>Spiralia</taxon>
        <taxon>Lophotrochozoa</taxon>
        <taxon>Mollusca</taxon>
        <taxon>Gastropoda</taxon>
        <taxon>Heterobranchia</taxon>
        <taxon>Euthyneura</taxon>
        <taxon>Panpulmonata</taxon>
        <taxon>Sacoglossa</taxon>
        <taxon>Placobranchoidea</taxon>
        <taxon>Plakobranchidae</taxon>
        <taxon>Elysia</taxon>
    </lineage>
</organism>
<gene>
    <name evidence="2" type="ORF">RRG08_008556</name>
</gene>
<dbReference type="EMBL" id="JAWDGP010005821">
    <property type="protein sequence ID" value="KAK3751406.1"/>
    <property type="molecule type" value="Genomic_DNA"/>
</dbReference>
<evidence type="ECO:0000313" key="2">
    <source>
        <dbReference type="EMBL" id="KAK3751406.1"/>
    </source>
</evidence>
<dbReference type="Proteomes" id="UP001283361">
    <property type="component" value="Unassembled WGS sequence"/>
</dbReference>
<keyword evidence="3" id="KW-1185">Reference proteome</keyword>
<feature type="region of interest" description="Disordered" evidence="1">
    <location>
        <begin position="1"/>
        <end position="25"/>
    </location>
</feature>
<evidence type="ECO:0000313" key="3">
    <source>
        <dbReference type="Proteomes" id="UP001283361"/>
    </source>
</evidence>
<proteinExistence type="predicted"/>
<accession>A0AAE0YML7</accession>
<feature type="compositionally biased region" description="Polar residues" evidence="1">
    <location>
        <begin position="12"/>
        <end position="25"/>
    </location>
</feature>
<dbReference type="AlphaFoldDB" id="A0AAE0YML7"/>